<keyword evidence="3" id="KW-1185">Reference proteome</keyword>
<sequence>MLRRFLPAIILAGISTLLLFTIFQSGSWRRIPQSFGLGEKLGPTEEEKANAWPDLRLSRPEGVGSLYPNGRFKGDPEVGEGVFKEPKLESHSPYPVGQTKPAGSNYTRALVVPRLKGQKSEWISAELGDMIEEGLLTPYVYVMDNPHARFHPPVNKGHEVMAYLTYIIDQYEDLRDVNIFMHFHREAWHNNLLFPESPLMVRYLSPERVVREGYMNLRCHWDPGCPAWVHPGATVRDPEKQEEWIIAESWSELFPLDPVPTVLAQPCCAQFAVSRERILAVPRQRYVSMREWVVKTSLSDSVSGRVFEYIWQYIFTASPLHCPSMSACYCDGYGFCFGDPQAFDHWFELNYMHGEYVEELRVWQEAADAIQEVKDRRKGRFGGEEDLSIPEPGRGQWLRVETERLWEEMMRLRDEAQVRGRDPKQRALESGREWRDGVGF</sequence>
<dbReference type="OrthoDB" id="426718at2759"/>
<organism evidence="2 3">
    <name type="scientific">Teratosphaeria destructans</name>
    <dbReference type="NCBI Taxonomy" id="418781"/>
    <lineage>
        <taxon>Eukaryota</taxon>
        <taxon>Fungi</taxon>
        <taxon>Dikarya</taxon>
        <taxon>Ascomycota</taxon>
        <taxon>Pezizomycotina</taxon>
        <taxon>Dothideomycetes</taxon>
        <taxon>Dothideomycetidae</taxon>
        <taxon>Mycosphaerellales</taxon>
        <taxon>Teratosphaeriaceae</taxon>
        <taxon>Teratosphaeria</taxon>
    </lineage>
</organism>
<feature type="region of interest" description="Disordered" evidence="1">
    <location>
        <begin position="420"/>
        <end position="440"/>
    </location>
</feature>
<proteinExistence type="predicted"/>
<accession>A0A9W7W5A5</accession>
<dbReference type="Proteomes" id="UP001138500">
    <property type="component" value="Unassembled WGS sequence"/>
</dbReference>
<dbReference type="Pfam" id="PF11913">
    <property type="entry name" value="DUF3431"/>
    <property type="match status" value="1"/>
</dbReference>
<comment type="caution">
    <text evidence="2">The sequence shown here is derived from an EMBL/GenBank/DDBJ whole genome shotgun (WGS) entry which is preliminary data.</text>
</comment>
<reference evidence="2 3" key="1">
    <citation type="journal article" date="2018" name="IMA Fungus">
        <title>IMA Genome-F 10: Nine draft genome sequences of Claviceps purpurea s.lat., including C. arundinis, C. humidiphila, and C. cf. spartinae, pseudomolecules for the pitch canker pathogen Fusarium circinatum, draft genome of Davidsoniella eucalypti, Grosmannia galeiformis, Quambalaria eucalypti, and Teratosphaeria destructans.</title>
        <authorList>
            <person name="Wingfield B.D."/>
            <person name="Liu M."/>
            <person name="Nguyen H.D."/>
            <person name="Lane F.A."/>
            <person name="Morgan S.W."/>
            <person name="De Vos L."/>
            <person name="Wilken P.M."/>
            <person name="Duong T.A."/>
            <person name="Aylward J."/>
            <person name="Coetzee M.P."/>
            <person name="Dadej K."/>
            <person name="De Beer Z.W."/>
            <person name="Findlay W."/>
            <person name="Havenga M."/>
            <person name="Kolarik M."/>
            <person name="Menzies J.G."/>
            <person name="Naidoo K."/>
            <person name="Pochopski O."/>
            <person name="Shoukouhi P."/>
            <person name="Santana Q.C."/>
            <person name="Seifert K.A."/>
            <person name="Soal N."/>
            <person name="Steenkamp E.T."/>
            <person name="Tatham C.T."/>
            <person name="van der Nest M.A."/>
            <person name="Wingfield M.J."/>
        </authorList>
    </citation>
    <scope>NUCLEOTIDE SEQUENCE [LARGE SCALE GENOMIC DNA]</scope>
    <source>
        <strain evidence="2">CMW44962</strain>
    </source>
</reference>
<evidence type="ECO:0000313" key="2">
    <source>
        <dbReference type="EMBL" id="KAH9841227.1"/>
    </source>
</evidence>
<dbReference type="InterPro" id="IPR021838">
    <property type="entry name" value="DUF3431"/>
</dbReference>
<name>A0A9W7W5A5_9PEZI</name>
<reference evidence="2 3" key="2">
    <citation type="journal article" date="2021" name="Curr. Genet.">
        <title>Genetic response to nitrogen starvation in the aggressive Eucalyptus foliar pathogen Teratosphaeria destructans.</title>
        <authorList>
            <person name="Havenga M."/>
            <person name="Wingfield B.D."/>
            <person name="Wingfield M.J."/>
            <person name="Dreyer L.L."/>
            <person name="Roets F."/>
            <person name="Aylward J."/>
        </authorList>
    </citation>
    <scope>NUCLEOTIDE SEQUENCE [LARGE SCALE GENOMIC DNA]</scope>
    <source>
        <strain evidence="2">CMW44962</strain>
    </source>
</reference>
<dbReference type="AlphaFoldDB" id="A0A9W7W5A5"/>
<protein>
    <submittedName>
        <fullName evidence="2">Uncharacterized protein</fullName>
    </submittedName>
</protein>
<evidence type="ECO:0000313" key="3">
    <source>
        <dbReference type="Proteomes" id="UP001138500"/>
    </source>
</evidence>
<gene>
    <name evidence="2" type="ORF">Tdes44962_MAKER07839</name>
</gene>
<dbReference type="PANTHER" id="PTHR37490">
    <property type="entry name" value="EXPRESSED PROTEIN"/>
    <property type="match status" value="1"/>
</dbReference>
<evidence type="ECO:0000256" key="1">
    <source>
        <dbReference type="SAM" id="MobiDB-lite"/>
    </source>
</evidence>
<dbReference type="PANTHER" id="PTHR37490:SF3">
    <property type="entry name" value="DUF3431 DOMAIN CONTAINING PROTEIN"/>
    <property type="match status" value="1"/>
</dbReference>
<dbReference type="EMBL" id="RIBY02000524">
    <property type="protein sequence ID" value="KAH9841227.1"/>
    <property type="molecule type" value="Genomic_DNA"/>
</dbReference>